<keyword evidence="1" id="KW-0472">Membrane</keyword>
<dbReference type="Pfam" id="PF03314">
    <property type="entry name" value="DUF273"/>
    <property type="match status" value="1"/>
</dbReference>
<accession>A0A0N5ALY6</accession>
<dbReference type="PANTHER" id="PTHR31562:SF8">
    <property type="entry name" value="ALPHA-1,6-MANNOSYLTRANSFERASE"/>
    <property type="match status" value="1"/>
</dbReference>
<dbReference type="PANTHER" id="PTHR31562">
    <property type="entry name" value="PROTEIN CBG18972"/>
    <property type="match status" value="1"/>
</dbReference>
<evidence type="ECO:0000256" key="1">
    <source>
        <dbReference type="SAM" id="Phobius"/>
    </source>
</evidence>
<evidence type="ECO:0000313" key="3">
    <source>
        <dbReference type="WBParaSite" id="SMUV_0000557301-mRNA-1"/>
    </source>
</evidence>
<keyword evidence="1" id="KW-0812">Transmembrane</keyword>
<reference evidence="3" key="1">
    <citation type="submission" date="2017-02" db="UniProtKB">
        <authorList>
            <consortium name="WormBaseParasite"/>
        </authorList>
    </citation>
    <scope>IDENTIFICATION</scope>
</reference>
<feature type="transmembrane region" description="Helical" evidence="1">
    <location>
        <begin position="12"/>
        <end position="31"/>
    </location>
</feature>
<dbReference type="Proteomes" id="UP000046393">
    <property type="component" value="Unplaced"/>
</dbReference>
<organism evidence="2 3">
    <name type="scientific">Syphacia muris</name>
    <dbReference type="NCBI Taxonomy" id="451379"/>
    <lineage>
        <taxon>Eukaryota</taxon>
        <taxon>Metazoa</taxon>
        <taxon>Ecdysozoa</taxon>
        <taxon>Nematoda</taxon>
        <taxon>Chromadorea</taxon>
        <taxon>Rhabditida</taxon>
        <taxon>Spirurina</taxon>
        <taxon>Oxyuridomorpha</taxon>
        <taxon>Oxyuroidea</taxon>
        <taxon>Oxyuridae</taxon>
        <taxon>Syphacia</taxon>
    </lineage>
</organism>
<dbReference type="AlphaFoldDB" id="A0A0N5ALY6"/>
<sequence>MVLIRCARPVKLAYVLALVVCLIIVFCLTTSSSPQYLPKNLYQKTLITASAAVARVSDIASKRAASAVNNNDANSVQSVSPYPKRVNMGECPPLYGKVNVVVIMVQRSYDTHYKVAQETLRCYLKSTNYSFVLIDLDSDERVNQACKHDQLFFKKHCAAATYLGDSDWTLVLDADTGVVNPNHCIEEWIDPRVDFIFYERFFNWEIASGNYIVKNTPFAKDFLMKWADWQYIQPNNWNGADNGVLQIHILQTVMPYAKQEIINCDKIWRESTGYDTYMAYVTCVKIYLGATRIWPGKLRILHRAHGWVRDGFMTADKFCDSDFMLHGWKLQSIGENGWNSPFTRLPNQSECGSGGYAGWYWRNESRDTTSNIRQSLANFEQSSGKSFPAVARIIPYLTKPDVAECYPGCDKPLDIDS</sequence>
<proteinExistence type="predicted"/>
<protein>
    <submittedName>
        <fullName evidence="3">Glyco_trans_2-like domain-containing protein</fullName>
    </submittedName>
</protein>
<dbReference type="InterPro" id="IPR004988">
    <property type="entry name" value="DUF273"/>
</dbReference>
<name>A0A0N5ALY6_9BILA</name>
<dbReference type="Gene3D" id="3.90.550.10">
    <property type="entry name" value="Spore Coat Polysaccharide Biosynthesis Protein SpsA, Chain A"/>
    <property type="match status" value="1"/>
</dbReference>
<evidence type="ECO:0000313" key="2">
    <source>
        <dbReference type="Proteomes" id="UP000046393"/>
    </source>
</evidence>
<dbReference type="STRING" id="451379.A0A0N5ALY6"/>
<keyword evidence="1" id="KW-1133">Transmembrane helix</keyword>
<dbReference type="InterPro" id="IPR029044">
    <property type="entry name" value="Nucleotide-diphossugar_trans"/>
</dbReference>
<keyword evidence="2" id="KW-1185">Reference proteome</keyword>
<dbReference type="WBParaSite" id="SMUV_0000557301-mRNA-1">
    <property type="protein sequence ID" value="SMUV_0000557301-mRNA-1"/>
    <property type="gene ID" value="SMUV_0000557301"/>
</dbReference>